<dbReference type="GO" id="GO:0016853">
    <property type="term" value="F:isomerase activity"/>
    <property type="evidence" value="ECO:0007669"/>
    <property type="project" value="UniProtKB-KW"/>
</dbReference>
<dbReference type="STRING" id="280332.CQ12_36790"/>
<accession>A0A0R3LSM3</accession>
<dbReference type="SUPFAM" id="SSF54427">
    <property type="entry name" value="NTF2-like"/>
    <property type="match status" value="1"/>
</dbReference>
<keyword evidence="2" id="KW-0413">Isomerase</keyword>
<sequence>MQNATDDIVSGIMKKWAAAFTRLDAEALALLYSKNAFFFGSNPNFYRGRDGVQAYFAGLPRWQLPSVQFTDVRTARAAPDLINVAGTASFFVKEGAEPLTVKITWVIVREDGDWKIVSHHVSSKAPLIEPRADAT</sequence>
<gene>
    <name evidence="2" type="ORF">CQ12_36790</name>
</gene>
<organism evidence="2 3">
    <name type="scientific">Bradyrhizobium jicamae</name>
    <dbReference type="NCBI Taxonomy" id="280332"/>
    <lineage>
        <taxon>Bacteria</taxon>
        <taxon>Pseudomonadati</taxon>
        <taxon>Pseudomonadota</taxon>
        <taxon>Alphaproteobacteria</taxon>
        <taxon>Hyphomicrobiales</taxon>
        <taxon>Nitrobacteraceae</taxon>
        <taxon>Bradyrhizobium</taxon>
    </lineage>
</organism>
<dbReference type="Pfam" id="PF13474">
    <property type="entry name" value="SnoaL_3"/>
    <property type="match status" value="1"/>
</dbReference>
<dbReference type="InterPro" id="IPR011944">
    <property type="entry name" value="Steroid_delta5-4_isomerase"/>
</dbReference>
<name>A0A0R3LSM3_9BRAD</name>
<reference evidence="2 3" key="1">
    <citation type="submission" date="2014-03" db="EMBL/GenBank/DDBJ databases">
        <title>Bradyrhizobium valentinum sp. nov., isolated from effective nodules of Lupinus mariae-josephae, a lupine endemic of basic-lime soils in Eastern Spain.</title>
        <authorList>
            <person name="Duran D."/>
            <person name="Rey L."/>
            <person name="Navarro A."/>
            <person name="Busquets A."/>
            <person name="Imperial J."/>
            <person name="Ruiz-Argueso T."/>
        </authorList>
    </citation>
    <scope>NUCLEOTIDE SEQUENCE [LARGE SCALE GENOMIC DNA]</scope>
    <source>
        <strain evidence="2 3">PAC68</strain>
    </source>
</reference>
<dbReference type="AlphaFoldDB" id="A0A0R3LSM3"/>
<evidence type="ECO:0000313" key="2">
    <source>
        <dbReference type="EMBL" id="KRR08333.1"/>
    </source>
</evidence>
<dbReference type="CDD" id="cd00531">
    <property type="entry name" value="NTF2_like"/>
    <property type="match status" value="1"/>
</dbReference>
<keyword evidence="3" id="KW-1185">Reference proteome</keyword>
<dbReference type="OrthoDB" id="953853at2"/>
<proteinExistence type="predicted"/>
<comment type="caution">
    <text evidence="2">The sequence shown here is derived from an EMBL/GenBank/DDBJ whole genome shotgun (WGS) entry which is preliminary data.</text>
</comment>
<evidence type="ECO:0000313" key="3">
    <source>
        <dbReference type="Proteomes" id="UP000050863"/>
    </source>
</evidence>
<dbReference type="InterPro" id="IPR032710">
    <property type="entry name" value="NTF2-like_dom_sf"/>
</dbReference>
<dbReference type="EMBL" id="LLXZ01000088">
    <property type="protein sequence ID" value="KRR08333.1"/>
    <property type="molecule type" value="Genomic_DNA"/>
</dbReference>
<evidence type="ECO:0000259" key="1">
    <source>
        <dbReference type="Pfam" id="PF13474"/>
    </source>
</evidence>
<dbReference type="Proteomes" id="UP000050863">
    <property type="component" value="Unassembled WGS sequence"/>
</dbReference>
<dbReference type="InterPro" id="IPR037401">
    <property type="entry name" value="SnoaL-like"/>
</dbReference>
<dbReference type="Gene3D" id="3.10.450.50">
    <property type="match status" value="1"/>
</dbReference>
<dbReference type="NCBIfam" id="TIGR02246">
    <property type="entry name" value="SgcJ/EcaC family oxidoreductase"/>
    <property type="match status" value="1"/>
</dbReference>
<dbReference type="RefSeq" id="WP_057835927.1">
    <property type="nucleotide sequence ID" value="NZ_LLXZ01000088.1"/>
</dbReference>
<feature type="domain" description="SnoaL-like" evidence="1">
    <location>
        <begin position="11"/>
        <end position="123"/>
    </location>
</feature>
<protein>
    <submittedName>
        <fullName evidence="2">Ketosteroid isomerase</fullName>
    </submittedName>
</protein>